<dbReference type="SUPFAM" id="SSF57903">
    <property type="entry name" value="FYVE/PHD zinc finger"/>
    <property type="match status" value="1"/>
</dbReference>
<keyword evidence="2" id="KW-0863">Zinc-finger</keyword>
<accession>A0A5E4QUY8</accession>
<evidence type="ECO:0000256" key="1">
    <source>
        <dbReference type="ARBA" id="ARBA00022723"/>
    </source>
</evidence>
<name>A0A5E4QUY8_9NEOP</name>
<keyword evidence="6" id="KW-1185">Reference proteome</keyword>
<dbReference type="Pfam" id="PF00628">
    <property type="entry name" value="PHD"/>
    <property type="match status" value="1"/>
</dbReference>
<organism evidence="5 6">
    <name type="scientific">Leptidea sinapis</name>
    <dbReference type="NCBI Taxonomy" id="189913"/>
    <lineage>
        <taxon>Eukaryota</taxon>
        <taxon>Metazoa</taxon>
        <taxon>Ecdysozoa</taxon>
        <taxon>Arthropoda</taxon>
        <taxon>Hexapoda</taxon>
        <taxon>Insecta</taxon>
        <taxon>Pterygota</taxon>
        <taxon>Neoptera</taxon>
        <taxon>Endopterygota</taxon>
        <taxon>Lepidoptera</taxon>
        <taxon>Glossata</taxon>
        <taxon>Ditrysia</taxon>
        <taxon>Papilionoidea</taxon>
        <taxon>Pieridae</taxon>
        <taxon>Dismorphiinae</taxon>
        <taxon>Leptidea</taxon>
    </lineage>
</organism>
<dbReference type="Gene3D" id="3.30.40.10">
    <property type="entry name" value="Zinc/RING finger domain, C3HC4 (zinc finger)"/>
    <property type="match status" value="1"/>
</dbReference>
<proteinExistence type="predicted"/>
<dbReference type="InterPro" id="IPR011011">
    <property type="entry name" value="Znf_FYVE_PHD"/>
</dbReference>
<protein>
    <recommendedName>
        <fullName evidence="4">PHD-type domain-containing protein</fullName>
    </recommendedName>
</protein>
<dbReference type="Proteomes" id="UP000324832">
    <property type="component" value="Unassembled WGS sequence"/>
</dbReference>
<keyword evidence="3" id="KW-0862">Zinc</keyword>
<dbReference type="InterPro" id="IPR019787">
    <property type="entry name" value="Znf_PHD-finger"/>
</dbReference>
<evidence type="ECO:0000256" key="2">
    <source>
        <dbReference type="ARBA" id="ARBA00022771"/>
    </source>
</evidence>
<gene>
    <name evidence="5" type="ORF">LSINAPIS_LOCUS11914</name>
</gene>
<keyword evidence="1" id="KW-0479">Metal-binding</keyword>
<evidence type="ECO:0000313" key="5">
    <source>
        <dbReference type="EMBL" id="VVD01513.1"/>
    </source>
</evidence>
<sequence length="204" mass="23325">MECSGGCGHPLTEQLLMKCYYCKLGYHSECLNINPQQYKTLSKDYLASWQCPSCCNLTRRRKGNRENTPVRNSVIPSAEETKTSPKLSEHQATHPEFELRSFTNNLQNMLQTWRKEIDDSLNRISGDIKSALSEVQLEMQSLRTEQANLKSGLASVTKDITELQSSAQFQSEEHAHIEKKVRELEEFKNIKTTPWSSRRGSAIL</sequence>
<dbReference type="EMBL" id="FZQP02005410">
    <property type="protein sequence ID" value="VVD01513.1"/>
    <property type="molecule type" value="Genomic_DNA"/>
</dbReference>
<dbReference type="InterPro" id="IPR013083">
    <property type="entry name" value="Znf_RING/FYVE/PHD"/>
</dbReference>
<evidence type="ECO:0000313" key="6">
    <source>
        <dbReference type="Proteomes" id="UP000324832"/>
    </source>
</evidence>
<evidence type="ECO:0000259" key="4">
    <source>
        <dbReference type="Pfam" id="PF00628"/>
    </source>
</evidence>
<dbReference type="GO" id="GO:0008270">
    <property type="term" value="F:zinc ion binding"/>
    <property type="evidence" value="ECO:0007669"/>
    <property type="project" value="UniProtKB-KW"/>
</dbReference>
<feature type="domain" description="PHD-type" evidence="4">
    <location>
        <begin position="7"/>
        <end position="54"/>
    </location>
</feature>
<reference evidence="5 6" key="1">
    <citation type="submission" date="2017-07" db="EMBL/GenBank/DDBJ databases">
        <authorList>
            <person name="Talla V."/>
            <person name="Backstrom N."/>
        </authorList>
    </citation>
    <scope>NUCLEOTIDE SEQUENCE [LARGE SCALE GENOMIC DNA]</scope>
</reference>
<dbReference type="AlphaFoldDB" id="A0A5E4QUY8"/>
<evidence type="ECO:0000256" key="3">
    <source>
        <dbReference type="ARBA" id="ARBA00022833"/>
    </source>
</evidence>